<evidence type="ECO:0000313" key="6">
    <source>
        <dbReference type="EMBL" id="PYG87558.1"/>
    </source>
</evidence>
<dbReference type="GO" id="GO:0016887">
    <property type="term" value="F:ATP hydrolysis activity"/>
    <property type="evidence" value="ECO:0007669"/>
    <property type="project" value="InterPro"/>
</dbReference>
<dbReference type="CDD" id="cd00009">
    <property type="entry name" value="AAA"/>
    <property type="match status" value="1"/>
</dbReference>
<dbReference type="PANTHER" id="PTHR42759">
    <property type="entry name" value="MOXR FAMILY PROTEIN"/>
    <property type="match status" value="1"/>
</dbReference>
<dbReference type="Pfam" id="PF07726">
    <property type="entry name" value="AAA_3"/>
    <property type="match status" value="1"/>
</dbReference>
<dbReference type="GO" id="GO:0005524">
    <property type="term" value="F:ATP binding"/>
    <property type="evidence" value="ECO:0007669"/>
    <property type="project" value="UniProtKB-KW"/>
</dbReference>
<gene>
    <name evidence="6" type="ORF">LY28_01926</name>
</gene>
<feature type="domain" description="ATPase AAA-3" evidence="4">
    <location>
        <begin position="38"/>
        <end position="167"/>
    </location>
</feature>
<evidence type="ECO:0000256" key="1">
    <source>
        <dbReference type="ARBA" id="ARBA00022741"/>
    </source>
</evidence>
<dbReference type="PANTHER" id="PTHR42759:SF5">
    <property type="entry name" value="METHANOL DEHYDROGENASE REGULATOR"/>
    <property type="match status" value="1"/>
</dbReference>
<dbReference type="Proteomes" id="UP000248132">
    <property type="component" value="Unassembled WGS sequence"/>
</dbReference>
<protein>
    <submittedName>
        <fullName evidence="6">MoxR-like ATPase</fullName>
    </submittedName>
</protein>
<dbReference type="Pfam" id="PF17863">
    <property type="entry name" value="AAA_lid_2"/>
    <property type="match status" value="1"/>
</dbReference>
<feature type="domain" description="ChlI/MoxR AAA lid" evidence="5">
    <location>
        <begin position="232"/>
        <end position="299"/>
    </location>
</feature>
<dbReference type="Gene3D" id="1.10.8.80">
    <property type="entry name" value="Magnesium chelatase subunit I, C-Terminal domain"/>
    <property type="match status" value="1"/>
</dbReference>
<dbReference type="PIRSF" id="PIRSF002849">
    <property type="entry name" value="AAA_ATPase_chaperone_MoxR_prd"/>
    <property type="match status" value="1"/>
</dbReference>
<name>A0A318XLY2_9FIRM</name>
<dbReference type="SUPFAM" id="SSF52540">
    <property type="entry name" value="P-loop containing nucleoside triphosphate hydrolases"/>
    <property type="match status" value="1"/>
</dbReference>
<comment type="similarity">
    <text evidence="3">Belongs to the MoxR family.</text>
</comment>
<reference evidence="6 7" key="1">
    <citation type="submission" date="2018-06" db="EMBL/GenBank/DDBJ databases">
        <title>Genomic Encyclopedia of Type Strains, Phase I: the one thousand microbial genomes (KMG-I) project.</title>
        <authorList>
            <person name="Kyrpides N."/>
        </authorList>
    </citation>
    <scope>NUCLEOTIDE SEQUENCE [LARGE SCALE GENOMIC DNA]</scope>
    <source>
        <strain evidence="6 7">DSM 19573</strain>
    </source>
</reference>
<keyword evidence="2" id="KW-0067">ATP-binding</keyword>
<accession>A0A318XLY2</accession>
<evidence type="ECO:0000259" key="4">
    <source>
        <dbReference type="Pfam" id="PF07726"/>
    </source>
</evidence>
<keyword evidence="7" id="KW-1185">Reference proteome</keyword>
<dbReference type="FunFam" id="3.40.50.300:FF:000640">
    <property type="entry name" value="MoxR family ATPase"/>
    <property type="match status" value="1"/>
</dbReference>
<proteinExistence type="inferred from homology"/>
<dbReference type="InterPro" id="IPR050764">
    <property type="entry name" value="CbbQ/NirQ/NorQ/GpvN"/>
</dbReference>
<evidence type="ECO:0000259" key="5">
    <source>
        <dbReference type="Pfam" id="PF17863"/>
    </source>
</evidence>
<dbReference type="InterPro" id="IPR011703">
    <property type="entry name" value="ATPase_AAA-3"/>
</dbReference>
<dbReference type="InterPro" id="IPR027417">
    <property type="entry name" value="P-loop_NTPase"/>
</dbReference>
<evidence type="ECO:0000313" key="7">
    <source>
        <dbReference type="Proteomes" id="UP000248132"/>
    </source>
</evidence>
<sequence length="321" mass="35833">MNDNSVLLKKICDNIEKVIVGKRNAIELAVIALICNGHVLLEDVPGVGKTSLVSALAKSVSASFSRIQFTPDVLPSDITGFSIYNQKTCEFEYRPGSAMCQILLADEINRTSPKTQSSLLEIMEEKQVTVDGITYKLPKPFMVLATQNPIDYIGTYPLPEAQMDRFFIKISLGYPESGEEVYILSRFLQENPLETLEPVADSSDIIAVQNEVRQVHIDNTLKNYIVEIVNLTRRNEFIALGSSPRGSLAVCRAAQAWAYYSGRNYVLPEDVKKMLLPTLCHRILLKQEAKLKKISALDILASIIDKVYIPLSDTFKKAQTD</sequence>
<organism evidence="6 7">
    <name type="scientific">Ruminiclostridium sufflavum DSM 19573</name>
    <dbReference type="NCBI Taxonomy" id="1121337"/>
    <lineage>
        <taxon>Bacteria</taxon>
        <taxon>Bacillati</taxon>
        <taxon>Bacillota</taxon>
        <taxon>Clostridia</taxon>
        <taxon>Eubacteriales</taxon>
        <taxon>Oscillospiraceae</taxon>
        <taxon>Ruminiclostridium</taxon>
    </lineage>
</organism>
<keyword evidence="1" id="KW-0547">Nucleotide-binding</keyword>
<comment type="caution">
    <text evidence="6">The sequence shown here is derived from an EMBL/GenBank/DDBJ whole genome shotgun (WGS) entry which is preliminary data.</text>
</comment>
<evidence type="ECO:0000256" key="3">
    <source>
        <dbReference type="ARBA" id="ARBA00061607"/>
    </source>
</evidence>
<dbReference type="EMBL" id="QKMR01000010">
    <property type="protein sequence ID" value="PYG87558.1"/>
    <property type="molecule type" value="Genomic_DNA"/>
</dbReference>
<dbReference type="RefSeq" id="WP_110461964.1">
    <property type="nucleotide sequence ID" value="NZ_QKMR01000010.1"/>
</dbReference>
<dbReference type="AlphaFoldDB" id="A0A318XLY2"/>
<dbReference type="InterPro" id="IPR041628">
    <property type="entry name" value="ChlI/MoxR_AAA_lid"/>
</dbReference>
<evidence type="ECO:0000256" key="2">
    <source>
        <dbReference type="ARBA" id="ARBA00022840"/>
    </source>
</evidence>
<dbReference type="Gene3D" id="3.40.50.300">
    <property type="entry name" value="P-loop containing nucleotide triphosphate hydrolases"/>
    <property type="match status" value="1"/>
</dbReference>
<dbReference type="OrthoDB" id="9808397at2"/>